<dbReference type="Proteomes" id="UP000231259">
    <property type="component" value="Unassembled WGS sequence"/>
</dbReference>
<evidence type="ECO:0000313" key="2">
    <source>
        <dbReference type="Proteomes" id="UP000231259"/>
    </source>
</evidence>
<dbReference type="EMBL" id="AWWI01000060">
    <property type="protein sequence ID" value="PIL20651.1"/>
    <property type="molecule type" value="Genomic_DNA"/>
</dbReference>
<organism evidence="1 2">
    <name type="scientific">Puniceibacterium antarcticum</name>
    <dbReference type="NCBI Taxonomy" id="1206336"/>
    <lineage>
        <taxon>Bacteria</taxon>
        <taxon>Pseudomonadati</taxon>
        <taxon>Pseudomonadota</taxon>
        <taxon>Alphaproteobacteria</taxon>
        <taxon>Rhodobacterales</taxon>
        <taxon>Paracoccaceae</taxon>
        <taxon>Puniceibacterium</taxon>
    </lineage>
</organism>
<comment type="caution">
    <text evidence="1">The sequence shown here is derived from an EMBL/GenBank/DDBJ whole genome shotgun (WGS) entry which is preliminary data.</text>
</comment>
<proteinExistence type="predicted"/>
<dbReference type="RefSeq" id="WP_099910586.1">
    <property type="nucleotide sequence ID" value="NZ_AWWI01000060.1"/>
</dbReference>
<gene>
    <name evidence="1" type="ORF">P775_08985</name>
</gene>
<name>A0A2G8RGW5_9RHOB</name>
<sequence>MFAQVIAGYPLYALDHLLFLRNKVIVLQNRLAFRRLAGIRTQGRRVSRADHLIASGNRVSD</sequence>
<accession>A0A2G8RGW5</accession>
<protein>
    <submittedName>
        <fullName evidence="1">Uncharacterized protein</fullName>
    </submittedName>
</protein>
<evidence type="ECO:0000313" key="1">
    <source>
        <dbReference type="EMBL" id="PIL20651.1"/>
    </source>
</evidence>
<keyword evidence="2" id="KW-1185">Reference proteome</keyword>
<dbReference type="AlphaFoldDB" id="A0A2G8RGW5"/>
<reference evidence="1 2" key="1">
    <citation type="submission" date="2013-09" db="EMBL/GenBank/DDBJ databases">
        <title>Genome sequencing of Phaeobacter antarcticus sp. nov. SM1211.</title>
        <authorList>
            <person name="Zhang X.-Y."/>
            <person name="Liu C."/>
            <person name="Chen X.-L."/>
            <person name="Xie B.-B."/>
            <person name="Qin Q.-L."/>
            <person name="Rong J.-C."/>
            <person name="Zhang Y.-Z."/>
        </authorList>
    </citation>
    <scope>NUCLEOTIDE SEQUENCE [LARGE SCALE GENOMIC DNA]</scope>
    <source>
        <strain evidence="1 2">SM1211</strain>
    </source>
</reference>